<dbReference type="InterPro" id="IPR013767">
    <property type="entry name" value="PAS_fold"/>
</dbReference>
<evidence type="ECO:0000256" key="1">
    <source>
        <dbReference type="ARBA" id="ARBA00001946"/>
    </source>
</evidence>
<dbReference type="PANTHER" id="PTHR44757">
    <property type="entry name" value="DIGUANYLATE CYCLASE DGCP"/>
    <property type="match status" value="1"/>
</dbReference>
<dbReference type="Gene3D" id="3.30.70.270">
    <property type="match status" value="1"/>
</dbReference>
<dbReference type="NCBIfam" id="TIGR00229">
    <property type="entry name" value="sensory_box"/>
    <property type="match status" value="1"/>
</dbReference>
<dbReference type="PROSITE" id="PS50112">
    <property type="entry name" value="PAS"/>
    <property type="match status" value="1"/>
</dbReference>
<gene>
    <name evidence="5" type="ORF">DES49_2715</name>
</gene>
<dbReference type="Pfam" id="PF00563">
    <property type="entry name" value="EAL"/>
    <property type="match status" value="1"/>
</dbReference>
<protein>
    <submittedName>
        <fullName evidence="5">PAS domain S-box-containing protein/diguanylate cyclase (GGDEF)-like protein</fullName>
    </submittedName>
</protein>
<dbReference type="PROSITE" id="PS50887">
    <property type="entry name" value="GGDEF"/>
    <property type="match status" value="1"/>
</dbReference>
<comment type="cofactor">
    <cofactor evidence="1">
        <name>Mg(2+)</name>
        <dbReference type="ChEBI" id="CHEBI:18420"/>
    </cofactor>
</comment>
<dbReference type="PANTHER" id="PTHR44757:SF2">
    <property type="entry name" value="BIOFILM ARCHITECTURE MAINTENANCE PROTEIN MBAA"/>
    <property type="match status" value="1"/>
</dbReference>
<organism evidence="5 6">
    <name type="scientific">Halospina denitrificans</name>
    <dbReference type="NCBI Taxonomy" id="332522"/>
    <lineage>
        <taxon>Bacteria</taxon>
        <taxon>Pseudomonadati</taxon>
        <taxon>Pseudomonadota</taxon>
        <taxon>Gammaproteobacteria</taxon>
        <taxon>Halospina</taxon>
    </lineage>
</organism>
<dbReference type="SUPFAM" id="SSF55785">
    <property type="entry name" value="PYP-like sensor domain (PAS domain)"/>
    <property type="match status" value="1"/>
</dbReference>
<dbReference type="InterPro" id="IPR035919">
    <property type="entry name" value="EAL_sf"/>
</dbReference>
<dbReference type="InterPro" id="IPR052155">
    <property type="entry name" value="Biofilm_reg_signaling"/>
</dbReference>
<dbReference type="FunFam" id="3.30.70.270:FF:000001">
    <property type="entry name" value="Diguanylate cyclase domain protein"/>
    <property type="match status" value="1"/>
</dbReference>
<feature type="domain" description="GGDEF" evidence="4">
    <location>
        <begin position="313"/>
        <end position="446"/>
    </location>
</feature>
<dbReference type="CDD" id="cd01948">
    <property type="entry name" value="EAL"/>
    <property type="match status" value="1"/>
</dbReference>
<dbReference type="Proteomes" id="UP000295830">
    <property type="component" value="Unassembled WGS sequence"/>
</dbReference>
<keyword evidence="6" id="KW-1185">Reference proteome</keyword>
<dbReference type="InterPro" id="IPR001633">
    <property type="entry name" value="EAL_dom"/>
</dbReference>
<dbReference type="EMBL" id="SOAX01000007">
    <property type="protein sequence ID" value="TDT37755.1"/>
    <property type="molecule type" value="Genomic_DNA"/>
</dbReference>
<evidence type="ECO:0000313" key="6">
    <source>
        <dbReference type="Proteomes" id="UP000295830"/>
    </source>
</evidence>
<dbReference type="CDD" id="cd00130">
    <property type="entry name" value="PAS"/>
    <property type="match status" value="1"/>
</dbReference>
<dbReference type="InterPro" id="IPR043128">
    <property type="entry name" value="Rev_trsase/Diguanyl_cyclase"/>
</dbReference>
<dbReference type="Pfam" id="PF00989">
    <property type="entry name" value="PAS"/>
    <property type="match status" value="1"/>
</dbReference>
<dbReference type="Gene3D" id="3.20.20.450">
    <property type="entry name" value="EAL domain"/>
    <property type="match status" value="1"/>
</dbReference>
<dbReference type="InterPro" id="IPR029787">
    <property type="entry name" value="Nucleotide_cyclase"/>
</dbReference>
<comment type="caution">
    <text evidence="5">The sequence shown here is derived from an EMBL/GenBank/DDBJ whole genome shotgun (WGS) entry which is preliminary data.</text>
</comment>
<dbReference type="AlphaFoldDB" id="A0A4R7JJ65"/>
<feature type="domain" description="PAS" evidence="2">
    <location>
        <begin position="151"/>
        <end position="205"/>
    </location>
</feature>
<dbReference type="CDD" id="cd01949">
    <property type="entry name" value="GGDEF"/>
    <property type="match status" value="1"/>
</dbReference>
<dbReference type="SMART" id="SM00267">
    <property type="entry name" value="GGDEF"/>
    <property type="match status" value="1"/>
</dbReference>
<evidence type="ECO:0000313" key="5">
    <source>
        <dbReference type="EMBL" id="TDT37755.1"/>
    </source>
</evidence>
<evidence type="ECO:0000259" key="2">
    <source>
        <dbReference type="PROSITE" id="PS50112"/>
    </source>
</evidence>
<dbReference type="NCBIfam" id="TIGR00254">
    <property type="entry name" value="GGDEF"/>
    <property type="match status" value="1"/>
</dbReference>
<dbReference type="InterPro" id="IPR035965">
    <property type="entry name" value="PAS-like_dom_sf"/>
</dbReference>
<dbReference type="SUPFAM" id="SSF55073">
    <property type="entry name" value="Nucleotide cyclase"/>
    <property type="match status" value="1"/>
</dbReference>
<dbReference type="InterPro" id="IPR000014">
    <property type="entry name" value="PAS"/>
</dbReference>
<accession>A0A4R7JJ65</accession>
<name>A0A4R7JJ65_9GAMM</name>
<dbReference type="PROSITE" id="PS50883">
    <property type="entry name" value="EAL"/>
    <property type="match status" value="1"/>
</dbReference>
<sequence>MGKGTFTLLRNRNQSAVFQNQAQVRVLIVESENASARAIKRAIRADLLFTCDIEHVRKPKDVADRLANKDFDIVLVGPSQYDSEEGTSAELKFEHIGPEVLILPLPMGKLKGGQGRRLLDADWLSQVLRYVTHRKQVEAFLRATEDALCEEKEQARVAFNAIGDAVLISDSQGRVIRMNPVAESLTGWSSADAIDRPVDEVFSVVSSTARTSREHPVLLGIREERAITPDGGTVLLRRNGEELGIEDSVVPVHDRDGEVTGAVLIFRDLNHSLAMTRKMAYLAHHDCLTGLPNRTLLEERAEQAISLARRHEKQAALLFLDLDGFKEINDALGHALGDRVLQVVAEKLRRCVRATDTVCRLGGDEFVVLLSEIENPEDAAQVAEKILAGFTAPLVLDGQTLQLRVSIGISVFPDDGDSVDTILTQADAAMYFAKLNHNVSYGFARKDLNHWPKGTETMEHRLFRAFEAGEFLLYYQPQIDLVSGAIVGVEALLRWNDPEQGLVYPSEFLPVAERSGLIVSIGHWVIQQACRQVAAWRDEGRVSLPVAINVSAPEFEHPHFIGFIGEVLRETGIEPEKLELEFTEDVLMKNPEKSMARLEQLKAMGIRLALDDFGAGGSSLRYVRHFPVDTMKIDGCLMSDITADPATSIVLRSLVDMGKGLKRRLVAEGIETANQLGFVQAQLFDVAQGYRLAPPQDAEGFSKLLQDQQ</sequence>
<dbReference type="SUPFAM" id="SSF141868">
    <property type="entry name" value="EAL domain-like"/>
    <property type="match status" value="1"/>
</dbReference>
<dbReference type="InterPro" id="IPR000160">
    <property type="entry name" value="GGDEF_dom"/>
</dbReference>
<proteinExistence type="predicted"/>
<reference evidence="5 6" key="1">
    <citation type="submission" date="2019-03" db="EMBL/GenBank/DDBJ databases">
        <title>Genomic Encyclopedia of Type Strains, Phase IV (KMG-IV): sequencing the most valuable type-strain genomes for metagenomic binning, comparative biology and taxonomic classification.</title>
        <authorList>
            <person name="Goeker M."/>
        </authorList>
    </citation>
    <scope>NUCLEOTIDE SEQUENCE [LARGE SCALE GENOMIC DNA]</scope>
    <source>
        <strain evidence="5 6">DSM 15505</strain>
    </source>
</reference>
<dbReference type="GO" id="GO:0003824">
    <property type="term" value="F:catalytic activity"/>
    <property type="evidence" value="ECO:0007669"/>
    <property type="project" value="UniProtKB-ARBA"/>
</dbReference>
<evidence type="ECO:0000259" key="3">
    <source>
        <dbReference type="PROSITE" id="PS50883"/>
    </source>
</evidence>
<evidence type="ECO:0000259" key="4">
    <source>
        <dbReference type="PROSITE" id="PS50887"/>
    </source>
</evidence>
<dbReference type="SMART" id="SM00091">
    <property type="entry name" value="PAS"/>
    <property type="match status" value="1"/>
</dbReference>
<dbReference type="Gene3D" id="3.30.450.20">
    <property type="entry name" value="PAS domain"/>
    <property type="match status" value="1"/>
</dbReference>
<dbReference type="Pfam" id="PF00990">
    <property type="entry name" value="GGDEF"/>
    <property type="match status" value="1"/>
</dbReference>
<feature type="domain" description="EAL" evidence="3">
    <location>
        <begin position="455"/>
        <end position="709"/>
    </location>
</feature>
<dbReference type="SMART" id="SM00052">
    <property type="entry name" value="EAL"/>
    <property type="match status" value="1"/>
</dbReference>
<dbReference type="GO" id="GO:0006355">
    <property type="term" value="P:regulation of DNA-templated transcription"/>
    <property type="evidence" value="ECO:0007669"/>
    <property type="project" value="InterPro"/>
</dbReference>